<dbReference type="OrthoDB" id="3689293at2759"/>
<evidence type="ECO:0000313" key="1">
    <source>
        <dbReference type="EMBL" id="KAF2647568.1"/>
    </source>
</evidence>
<dbReference type="AlphaFoldDB" id="A0A6A6SMJ1"/>
<protein>
    <submittedName>
        <fullName evidence="1">Uncharacterized protein</fullName>
    </submittedName>
</protein>
<sequence>MSSIQNSYEYITGVIEHIFQEKFEAAGDNSQKLQRFHIIHNEQGGLAYVHAQDFLATQSRIKDPYFQKTEIPRLAATFAKTHYESFKHILKDPSPASGKTLWIPDWIPNLMRMKCDLLISAELHNIVYIPPGARYDPECMIVETPAGAKVGDASLEGKPSDYAVKLCQWPALTATPDRKFAEEFDVEANYKEALLAERTFFSEPEDWQELLEK</sequence>
<dbReference type="EMBL" id="MU004604">
    <property type="protein sequence ID" value="KAF2647568.1"/>
    <property type="molecule type" value="Genomic_DNA"/>
</dbReference>
<keyword evidence="2" id="KW-1185">Reference proteome</keyword>
<reference evidence="1" key="1">
    <citation type="journal article" date="2020" name="Stud. Mycol.">
        <title>101 Dothideomycetes genomes: a test case for predicting lifestyles and emergence of pathogens.</title>
        <authorList>
            <person name="Haridas S."/>
            <person name="Albert R."/>
            <person name="Binder M."/>
            <person name="Bloem J."/>
            <person name="Labutti K."/>
            <person name="Salamov A."/>
            <person name="Andreopoulos B."/>
            <person name="Baker S."/>
            <person name="Barry K."/>
            <person name="Bills G."/>
            <person name="Bluhm B."/>
            <person name="Cannon C."/>
            <person name="Castanera R."/>
            <person name="Culley D."/>
            <person name="Daum C."/>
            <person name="Ezra D."/>
            <person name="Gonzalez J."/>
            <person name="Henrissat B."/>
            <person name="Kuo A."/>
            <person name="Liang C."/>
            <person name="Lipzen A."/>
            <person name="Lutzoni F."/>
            <person name="Magnuson J."/>
            <person name="Mondo S."/>
            <person name="Nolan M."/>
            <person name="Ohm R."/>
            <person name="Pangilinan J."/>
            <person name="Park H.-J."/>
            <person name="Ramirez L."/>
            <person name="Alfaro M."/>
            <person name="Sun H."/>
            <person name="Tritt A."/>
            <person name="Yoshinaga Y."/>
            <person name="Zwiers L.-H."/>
            <person name="Turgeon B."/>
            <person name="Goodwin S."/>
            <person name="Spatafora J."/>
            <person name="Crous P."/>
            <person name="Grigoriev I."/>
        </authorList>
    </citation>
    <scope>NUCLEOTIDE SEQUENCE</scope>
    <source>
        <strain evidence="1">CBS 122681</strain>
    </source>
</reference>
<organism evidence="1 2">
    <name type="scientific">Lophiostoma macrostomum CBS 122681</name>
    <dbReference type="NCBI Taxonomy" id="1314788"/>
    <lineage>
        <taxon>Eukaryota</taxon>
        <taxon>Fungi</taxon>
        <taxon>Dikarya</taxon>
        <taxon>Ascomycota</taxon>
        <taxon>Pezizomycotina</taxon>
        <taxon>Dothideomycetes</taxon>
        <taxon>Pleosporomycetidae</taxon>
        <taxon>Pleosporales</taxon>
        <taxon>Lophiostomataceae</taxon>
        <taxon>Lophiostoma</taxon>
    </lineage>
</organism>
<dbReference type="Proteomes" id="UP000799324">
    <property type="component" value="Unassembled WGS sequence"/>
</dbReference>
<accession>A0A6A6SMJ1</accession>
<name>A0A6A6SMJ1_9PLEO</name>
<evidence type="ECO:0000313" key="2">
    <source>
        <dbReference type="Proteomes" id="UP000799324"/>
    </source>
</evidence>
<proteinExistence type="predicted"/>
<gene>
    <name evidence="1" type="ORF">K491DRAFT_784643</name>
</gene>